<accession>A0A6H9YUL3</accession>
<keyword evidence="1" id="KW-0812">Transmembrane</keyword>
<reference evidence="2 3" key="1">
    <citation type="submission" date="2019-09" db="EMBL/GenBank/DDBJ databases">
        <title>Actinomadura physcomitrii sp. nov., a novel actinomycete isolated from moss [Physcomitrium sphaericum (Ludw) Fuernr].</title>
        <authorList>
            <person name="Zhuang X."/>
            <person name="Liu C."/>
        </authorList>
    </citation>
    <scope>NUCLEOTIDE SEQUENCE [LARGE SCALE GENOMIC DNA]</scope>
    <source>
        <strain evidence="2 3">HMC1</strain>
    </source>
</reference>
<keyword evidence="3" id="KW-1185">Reference proteome</keyword>
<name>A0A6H9YUL3_9ACTN</name>
<dbReference type="Proteomes" id="UP000468735">
    <property type="component" value="Unassembled WGS sequence"/>
</dbReference>
<protein>
    <submittedName>
        <fullName evidence="2">Uncharacterized protein</fullName>
    </submittedName>
</protein>
<sequence>MGAVVCVILSEDATTGGAMVRAAEQELGAFVRRFETDDSRRGAVGVTSLLVGLVAGAASVPVLIAIFADGQRGQLVAGLLLGVALVGLWWGGSCLRRYFMTPGEVFRVRTGGLAYEHATQFRVVPWDHISRISNRGQNHWVGQMLGWDVYTVVKIKSGDGRKGGRLLITGFTSDAAALVGAIRQGLEHGEVPPRA</sequence>
<feature type="transmembrane region" description="Helical" evidence="1">
    <location>
        <begin position="46"/>
        <end position="68"/>
    </location>
</feature>
<evidence type="ECO:0000256" key="1">
    <source>
        <dbReference type="SAM" id="Phobius"/>
    </source>
</evidence>
<evidence type="ECO:0000313" key="2">
    <source>
        <dbReference type="EMBL" id="KAB2345100.1"/>
    </source>
</evidence>
<organism evidence="2 3">
    <name type="scientific">Actinomadura rudentiformis</name>
    <dbReference type="NCBI Taxonomy" id="359158"/>
    <lineage>
        <taxon>Bacteria</taxon>
        <taxon>Bacillati</taxon>
        <taxon>Actinomycetota</taxon>
        <taxon>Actinomycetes</taxon>
        <taxon>Streptosporangiales</taxon>
        <taxon>Thermomonosporaceae</taxon>
        <taxon>Actinomadura</taxon>
    </lineage>
</organism>
<dbReference type="EMBL" id="WBMT01000014">
    <property type="protein sequence ID" value="KAB2345100.1"/>
    <property type="molecule type" value="Genomic_DNA"/>
</dbReference>
<proteinExistence type="predicted"/>
<comment type="caution">
    <text evidence="2">The sequence shown here is derived from an EMBL/GenBank/DDBJ whole genome shotgun (WGS) entry which is preliminary data.</text>
</comment>
<dbReference type="RefSeq" id="WP_151564812.1">
    <property type="nucleotide sequence ID" value="NZ_WBMT01000014.1"/>
</dbReference>
<keyword evidence="1" id="KW-0472">Membrane</keyword>
<evidence type="ECO:0000313" key="3">
    <source>
        <dbReference type="Proteomes" id="UP000468735"/>
    </source>
</evidence>
<keyword evidence="1" id="KW-1133">Transmembrane helix</keyword>
<gene>
    <name evidence="2" type="ORF">F8566_27870</name>
</gene>
<feature type="transmembrane region" description="Helical" evidence="1">
    <location>
        <begin position="75"/>
        <end position="92"/>
    </location>
</feature>
<dbReference type="OrthoDB" id="4246740at2"/>
<dbReference type="AlphaFoldDB" id="A0A6H9YUL3"/>